<accession>A0A8S5T7V0</accession>
<dbReference type="GO" id="GO:0030246">
    <property type="term" value="F:carbohydrate binding"/>
    <property type="evidence" value="ECO:0007669"/>
    <property type="project" value="InterPro"/>
</dbReference>
<feature type="domain" description="Chitin-binding type-3" evidence="2">
    <location>
        <begin position="97"/>
        <end position="145"/>
    </location>
</feature>
<evidence type="ECO:0000256" key="1">
    <source>
        <dbReference type="ARBA" id="ARBA00022801"/>
    </source>
</evidence>
<sequence>MALTEDEESMVRAIIAIYKTQAPSLSTDVASRAAALFAAWDGNGHAYAEGERASYEGEIYVCLQAHTSQTDWAPTAAPSLWAKVLEAGTPDTPTEEVPEWVQPDSTNPYPLGARVKHNGKVWESLVANNVWEPGAVGTETVWREVTEG</sequence>
<dbReference type="GO" id="GO:0004553">
    <property type="term" value="F:hydrolase activity, hydrolyzing O-glycosyl compounds"/>
    <property type="evidence" value="ECO:0007669"/>
    <property type="project" value="InterPro"/>
</dbReference>
<feature type="domain" description="Chitin-binding type-3" evidence="2">
    <location>
        <begin position="37"/>
        <end position="84"/>
    </location>
</feature>
<keyword evidence="1" id="KW-0378">Hydrolase</keyword>
<dbReference type="Pfam" id="PF02839">
    <property type="entry name" value="CBM_5_12"/>
    <property type="match status" value="1"/>
</dbReference>
<dbReference type="CDD" id="cd12214">
    <property type="entry name" value="ChiA1_BD"/>
    <property type="match status" value="1"/>
</dbReference>
<dbReference type="SMART" id="SM00495">
    <property type="entry name" value="ChtBD3"/>
    <property type="match status" value="2"/>
</dbReference>
<dbReference type="GO" id="GO:0005975">
    <property type="term" value="P:carbohydrate metabolic process"/>
    <property type="evidence" value="ECO:0007669"/>
    <property type="project" value="InterPro"/>
</dbReference>
<proteinExistence type="predicted"/>
<dbReference type="InterPro" id="IPR036573">
    <property type="entry name" value="CBM_sf_5/12"/>
</dbReference>
<dbReference type="Gene3D" id="2.10.10.20">
    <property type="entry name" value="Carbohydrate-binding module superfamily 5/12"/>
    <property type="match status" value="2"/>
</dbReference>
<dbReference type="SUPFAM" id="SSF51055">
    <property type="entry name" value="Carbohydrate binding domain"/>
    <property type="match status" value="1"/>
</dbReference>
<protein>
    <recommendedName>
        <fullName evidence="2">Chitin-binding type-3 domain-containing protein</fullName>
    </recommendedName>
</protein>
<dbReference type="EMBL" id="BK032762">
    <property type="protein sequence ID" value="DAF59047.1"/>
    <property type="molecule type" value="Genomic_DNA"/>
</dbReference>
<organism evidence="3">
    <name type="scientific">Myoviridae sp. ctjH82</name>
    <dbReference type="NCBI Taxonomy" id="2827704"/>
    <lineage>
        <taxon>Viruses</taxon>
        <taxon>Duplodnaviria</taxon>
        <taxon>Heunggongvirae</taxon>
        <taxon>Uroviricota</taxon>
        <taxon>Caudoviricetes</taxon>
    </lineage>
</organism>
<evidence type="ECO:0000259" key="2">
    <source>
        <dbReference type="SMART" id="SM00495"/>
    </source>
</evidence>
<name>A0A8S5T7V0_9CAUD</name>
<dbReference type="InterPro" id="IPR003610">
    <property type="entry name" value="CBM5/12"/>
</dbReference>
<reference evidence="3" key="1">
    <citation type="journal article" date="2021" name="Proc. Natl. Acad. Sci. U.S.A.">
        <title>A Catalog of Tens of Thousands of Viruses from Human Metagenomes Reveals Hidden Associations with Chronic Diseases.</title>
        <authorList>
            <person name="Tisza M.J."/>
            <person name="Buck C.B."/>
        </authorList>
    </citation>
    <scope>NUCLEOTIDE SEQUENCE</scope>
    <source>
        <strain evidence="3">CtjH82</strain>
    </source>
</reference>
<evidence type="ECO:0000313" key="3">
    <source>
        <dbReference type="EMBL" id="DAF59047.1"/>
    </source>
</evidence>
<dbReference type="GO" id="GO:0005576">
    <property type="term" value="C:extracellular region"/>
    <property type="evidence" value="ECO:0007669"/>
    <property type="project" value="InterPro"/>
</dbReference>